<reference evidence="3 4" key="1">
    <citation type="submission" date="2009-04" db="EMBL/GenBank/DDBJ databases">
        <authorList>
            <person name="Qin X."/>
            <person name="Bachman B."/>
            <person name="Battles P."/>
            <person name="Bell A."/>
            <person name="Bess C."/>
            <person name="Bickham C."/>
            <person name="Chaboub L."/>
            <person name="Chen D."/>
            <person name="Coyle M."/>
            <person name="Deiros D.R."/>
            <person name="Dinh H."/>
            <person name="Forbes L."/>
            <person name="Fowler G."/>
            <person name="Francisco L."/>
            <person name="Fu Q."/>
            <person name="Gubbala S."/>
            <person name="Hale W."/>
            <person name="Han Y."/>
            <person name="Hemphill L."/>
            <person name="Highlander S.K."/>
            <person name="Hirani K."/>
            <person name="Hogues M."/>
            <person name="Jackson L."/>
            <person name="Jakkamsetti A."/>
            <person name="Javaid M."/>
            <person name="Jiang H."/>
            <person name="Korchina V."/>
            <person name="Kovar C."/>
            <person name="Lara F."/>
            <person name="Lee S."/>
            <person name="Mata R."/>
            <person name="Mathew T."/>
            <person name="Moen C."/>
            <person name="Morales K."/>
            <person name="Munidasa M."/>
            <person name="Nazareth L."/>
            <person name="Ngo R."/>
            <person name="Nguyen L."/>
            <person name="Okwuonu G."/>
            <person name="Ongeri F."/>
            <person name="Patil S."/>
            <person name="Petrosino J."/>
            <person name="Pham C."/>
            <person name="Pham P."/>
            <person name="Pu L.-L."/>
            <person name="Puazo M."/>
            <person name="Raj R."/>
            <person name="Reid J."/>
            <person name="Rouhana J."/>
            <person name="Saada N."/>
            <person name="Shang Y."/>
            <person name="Simmons D."/>
            <person name="Thornton R."/>
            <person name="Warren J."/>
            <person name="Weissenberger G."/>
            <person name="Zhang J."/>
            <person name="Zhang L."/>
            <person name="Zhou C."/>
            <person name="Zhu D."/>
            <person name="Muzny D."/>
            <person name="Worley K."/>
            <person name="Gibbs R."/>
        </authorList>
    </citation>
    <scope>NUCLEOTIDE SEQUENCE [LARGE SCALE GENOMIC DNA]</scope>
    <source>
        <strain evidence="3 4">ATCC 43531</strain>
    </source>
</reference>
<dbReference type="InterPro" id="IPR051534">
    <property type="entry name" value="CBASS_pafABC_assoc_protein"/>
</dbReference>
<evidence type="ECO:0000313" key="4">
    <source>
        <dbReference type="Proteomes" id="UP000005309"/>
    </source>
</evidence>
<dbReference type="Pfam" id="PF13280">
    <property type="entry name" value="WYL"/>
    <property type="match status" value="1"/>
</dbReference>
<evidence type="ECO:0000259" key="1">
    <source>
        <dbReference type="Pfam" id="PF13280"/>
    </source>
</evidence>
<dbReference type="HOGENOM" id="CLU_053686_1_0_9"/>
<protein>
    <submittedName>
        <fullName evidence="3">Uncharacterized protein</fullName>
    </submittedName>
</protein>
<organism evidence="3 4">
    <name type="scientific">Selenomonas flueggei ATCC 43531</name>
    <dbReference type="NCBI Taxonomy" id="638302"/>
    <lineage>
        <taxon>Bacteria</taxon>
        <taxon>Bacillati</taxon>
        <taxon>Bacillota</taxon>
        <taxon>Negativicutes</taxon>
        <taxon>Selenomonadales</taxon>
        <taxon>Selenomonadaceae</taxon>
        <taxon>Selenomonas</taxon>
    </lineage>
</organism>
<dbReference type="Proteomes" id="UP000005309">
    <property type="component" value="Unassembled WGS sequence"/>
</dbReference>
<sequence>MYGANKKMLNLLILKVLQEHSDAEHRLTQGEIIRLLHLQYGITCDRRSVRSNIQSLQDMGYGIATHGGCWLVERDFDDAELRMLIDSVLFSRTLSTAQARRLVEKLRSFGNRYFHAKVAHISNLPELAHADNKQVMIALDVLNDAIEEKRKVRFTYNTYGTDFKLHPKRSKPYIVNPYQLVANNGWYYLIGNYDKYDNVSHYRIDRITAIEMLPDAAKPKSAVREFARGFNLPRHMTEHIYMFGGESVTVKMRTFPYMMDALVDWFGKAFRIMQEENDQMIVTLSCNETAMKYWALQYGLYVEILEPQSLRTAVREAIRRMARVYEEDV</sequence>
<dbReference type="PANTHER" id="PTHR34580">
    <property type="match status" value="1"/>
</dbReference>
<proteinExistence type="predicted"/>
<evidence type="ECO:0000313" key="3">
    <source>
        <dbReference type="EMBL" id="EEQ48683.1"/>
    </source>
</evidence>
<gene>
    <name evidence="3" type="ORF">HMPREF0908_0965</name>
</gene>
<dbReference type="STRING" id="638302.HMPREF0908_0965"/>
<dbReference type="RefSeq" id="WP_006689699.1">
    <property type="nucleotide sequence ID" value="NZ_GG694006.1"/>
</dbReference>
<feature type="domain" description="WYL" evidence="1">
    <location>
        <begin position="139"/>
        <end position="212"/>
    </location>
</feature>
<accession>C4V371</accession>
<dbReference type="OrthoDB" id="9772503at2"/>
<dbReference type="AlphaFoldDB" id="C4V371"/>
<feature type="domain" description="WCX" evidence="2">
    <location>
        <begin position="247"/>
        <end position="322"/>
    </location>
</feature>
<dbReference type="eggNOG" id="COG2378">
    <property type="taxonomic scope" value="Bacteria"/>
</dbReference>
<dbReference type="Pfam" id="PF25583">
    <property type="entry name" value="WCX"/>
    <property type="match status" value="1"/>
</dbReference>
<dbReference type="InterPro" id="IPR057727">
    <property type="entry name" value="WCX_dom"/>
</dbReference>
<dbReference type="EMBL" id="ACLA01000013">
    <property type="protein sequence ID" value="EEQ48683.1"/>
    <property type="molecule type" value="Genomic_DNA"/>
</dbReference>
<name>C4V371_9FIRM</name>
<dbReference type="PROSITE" id="PS52050">
    <property type="entry name" value="WYL"/>
    <property type="match status" value="1"/>
</dbReference>
<dbReference type="PANTHER" id="PTHR34580:SF1">
    <property type="entry name" value="PROTEIN PAFC"/>
    <property type="match status" value="1"/>
</dbReference>
<keyword evidence="4" id="KW-1185">Reference proteome</keyword>
<dbReference type="InterPro" id="IPR026881">
    <property type="entry name" value="WYL_dom"/>
</dbReference>
<evidence type="ECO:0000259" key="2">
    <source>
        <dbReference type="Pfam" id="PF25583"/>
    </source>
</evidence>
<comment type="caution">
    <text evidence="3">The sequence shown here is derived from an EMBL/GenBank/DDBJ whole genome shotgun (WGS) entry which is preliminary data.</text>
</comment>